<keyword evidence="1" id="KW-0472">Membrane</keyword>
<protein>
    <submittedName>
        <fullName evidence="2">Uncharacterized protein</fullName>
    </submittedName>
</protein>
<feature type="non-terminal residue" evidence="2">
    <location>
        <position position="36"/>
    </location>
</feature>
<organism evidence="2">
    <name type="scientific">marine metagenome</name>
    <dbReference type="NCBI Taxonomy" id="408172"/>
    <lineage>
        <taxon>unclassified sequences</taxon>
        <taxon>metagenomes</taxon>
        <taxon>ecological metagenomes</taxon>
    </lineage>
</organism>
<proteinExistence type="predicted"/>
<dbReference type="EMBL" id="UINC01087230">
    <property type="protein sequence ID" value="SVC36425.1"/>
    <property type="molecule type" value="Genomic_DNA"/>
</dbReference>
<accession>A0A382LKW3</accession>
<evidence type="ECO:0000256" key="1">
    <source>
        <dbReference type="SAM" id="Phobius"/>
    </source>
</evidence>
<dbReference type="AlphaFoldDB" id="A0A382LKW3"/>
<name>A0A382LKW3_9ZZZZ</name>
<feature type="transmembrane region" description="Helical" evidence="1">
    <location>
        <begin position="15"/>
        <end position="34"/>
    </location>
</feature>
<keyword evidence="1" id="KW-0812">Transmembrane</keyword>
<keyword evidence="1" id="KW-1133">Transmembrane helix</keyword>
<reference evidence="2" key="1">
    <citation type="submission" date="2018-05" db="EMBL/GenBank/DDBJ databases">
        <authorList>
            <person name="Lanie J.A."/>
            <person name="Ng W.-L."/>
            <person name="Kazmierczak K.M."/>
            <person name="Andrzejewski T.M."/>
            <person name="Davidsen T.M."/>
            <person name="Wayne K.J."/>
            <person name="Tettelin H."/>
            <person name="Glass J.I."/>
            <person name="Rusch D."/>
            <person name="Podicherti R."/>
            <person name="Tsui H.-C.T."/>
            <person name="Winkler M.E."/>
        </authorList>
    </citation>
    <scope>NUCLEOTIDE SEQUENCE</scope>
</reference>
<sequence>MSGLRDLIREVHRRSIWWALGAYIAVGWLVFELIQQ</sequence>
<gene>
    <name evidence="2" type="ORF">METZ01_LOCUS289279</name>
</gene>
<evidence type="ECO:0000313" key="2">
    <source>
        <dbReference type="EMBL" id="SVC36425.1"/>
    </source>
</evidence>